<dbReference type="OrthoDB" id="10376454at2759"/>
<evidence type="ECO:0000313" key="2">
    <source>
        <dbReference type="Proteomes" id="UP000246171"/>
    </source>
</evidence>
<comment type="caution">
    <text evidence="1">The sequence shown here is derived from an EMBL/GenBank/DDBJ whole genome shotgun (WGS) entry which is preliminary data.</text>
</comment>
<reference evidence="1" key="1">
    <citation type="submission" date="2016-12" db="EMBL/GenBank/DDBJ databases">
        <title>The genomes of Aspergillus section Nigri reveals drivers in fungal speciation.</title>
        <authorList>
            <consortium name="DOE Joint Genome Institute"/>
            <person name="Vesth T.C."/>
            <person name="Nybo J."/>
            <person name="Theobald S."/>
            <person name="Brandl J."/>
            <person name="Frisvad J.C."/>
            <person name="Nielsen K.F."/>
            <person name="Lyhne E.K."/>
            <person name="Kogle M.E."/>
            <person name="Kuo A."/>
            <person name="Riley R."/>
            <person name="Clum A."/>
            <person name="Nolan M."/>
            <person name="Lipzen A."/>
            <person name="Salamov A."/>
            <person name="Henrissat B."/>
            <person name="Wiebenga A."/>
            <person name="De vries R.P."/>
            <person name="Grigoriev I.V."/>
            <person name="Mortensen U.H."/>
            <person name="Andersen M.R."/>
            <person name="Baker S.E."/>
        </authorList>
    </citation>
    <scope>NUCLEOTIDE SEQUENCE</scope>
    <source>
        <strain evidence="1">CBS 122712</strain>
    </source>
</reference>
<sequence length="56" mass="6700">MQACLSPTRRWAASRRQPRDDDEVVTLKERVRRTEYNKKNQTSGIRGWMDGWFLSD</sequence>
<dbReference type="GeneID" id="37049902"/>
<dbReference type="AlphaFoldDB" id="A0A317VK41"/>
<dbReference type="RefSeq" id="XP_025388152.1">
    <property type="nucleotide sequence ID" value="XM_025527940.1"/>
</dbReference>
<proteinExistence type="predicted"/>
<name>A0A317VK41_ASPEC</name>
<dbReference type="EMBL" id="MSFU01000012">
    <property type="protein sequence ID" value="PWY73348.1"/>
    <property type="molecule type" value="Genomic_DNA"/>
</dbReference>
<accession>A0A317VK41</accession>
<evidence type="ECO:0000313" key="1">
    <source>
        <dbReference type="EMBL" id="PWY73348.1"/>
    </source>
</evidence>
<keyword evidence="2" id="KW-1185">Reference proteome</keyword>
<protein>
    <submittedName>
        <fullName evidence="1">Uncharacterized protein</fullName>
    </submittedName>
</protein>
<dbReference type="VEuPathDB" id="FungiDB:BO83DRAFT_32358"/>
<organism evidence="1 2">
    <name type="scientific">Aspergillus eucalypticola (strain CBS 122712 / IBT 29274)</name>
    <dbReference type="NCBI Taxonomy" id="1448314"/>
    <lineage>
        <taxon>Eukaryota</taxon>
        <taxon>Fungi</taxon>
        <taxon>Dikarya</taxon>
        <taxon>Ascomycota</taxon>
        <taxon>Pezizomycotina</taxon>
        <taxon>Eurotiomycetes</taxon>
        <taxon>Eurotiomycetidae</taxon>
        <taxon>Eurotiales</taxon>
        <taxon>Aspergillaceae</taxon>
        <taxon>Aspergillus</taxon>
        <taxon>Aspergillus subgen. Circumdati</taxon>
    </lineage>
</organism>
<gene>
    <name evidence="1" type="ORF">BO83DRAFT_32358</name>
</gene>
<dbReference type="Proteomes" id="UP000246171">
    <property type="component" value="Unassembled WGS sequence"/>
</dbReference>